<accession>A0A246F8K6</accession>
<dbReference type="CDD" id="cd04458">
    <property type="entry name" value="CSP_CDS"/>
    <property type="match status" value="1"/>
</dbReference>
<dbReference type="PANTHER" id="PTHR12962">
    <property type="entry name" value="CALCIUM-REGULATED HEAT STABLE PROTEIN CRHSP-24-RELATED"/>
    <property type="match status" value="1"/>
</dbReference>
<feature type="transmembrane region" description="Helical" evidence="3">
    <location>
        <begin position="197"/>
        <end position="215"/>
    </location>
</feature>
<dbReference type="InterPro" id="IPR012340">
    <property type="entry name" value="NA-bd_OB-fold"/>
</dbReference>
<feature type="transmembrane region" description="Helical" evidence="3">
    <location>
        <begin position="134"/>
        <end position="153"/>
    </location>
</feature>
<dbReference type="STRING" id="46680.GCA_000807755_01912"/>
<dbReference type="Proteomes" id="UP000198145">
    <property type="component" value="Unassembled WGS sequence"/>
</dbReference>
<evidence type="ECO:0000313" key="5">
    <source>
        <dbReference type="EMBL" id="OWP49968.1"/>
    </source>
</evidence>
<evidence type="ECO:0000256" key="3">
    <source>
        <dbReference type="SAM" id="Phobius"/>
    </source>
</evidence>
<dbReference type="SMART" id="SM00357">
    <property type="entry name" value="CSP"/>
    <property type="match status" value="1"/>
</dbReference>
<organism evidence="5 6">
    <name type="scientific">Pseudomonas nitroreducens</name>
    <dbReference type="NCBI Taxonomy" id="46680"/>
    <lineage>
        <taxon>Bacteria</taxon>
        <taxon>Pseudomonadati</taxon>
        <taxon>Pseudomonadota</taxon>
        <taxon>Gammaproteobacteria</taxon>
        <taxon>Pseudomonadales</taxon>
        <taxon>Pseudomonadaceae</taxon>
        <taxon>Pseudomonas</taxon>
    </lineage>
</organism>
<proteinExistence type="predicted"/>
<dbReference type="Pfam" id="PF00313">
    <property type="entry name" value="CSD"/>
    <property type="match status" value="1"/>
</dbReference>
<dbReference type="SUPFAM" id="SSF50249">
    <property type="entry name" value="Nucleic acid-binding proteins"/>
    <property type="match status" value="1"/>
</dbReference>
<dbReference type="GO" id="GO:0003730">
    <property type="term" value="F:mRNA 3'-UTR binding"/>
    <property type="evidence" value="ECO:0007669"/>
    <property type="project" value="TreeGrafter"/>
</dbReference>
<keyword evidence="1" id="KW-0597">Phosphoprotein</keyword>
<dbReference type="eggNOG" id="COG3326">
    <property type="taxonomic scope" value="Bacteria"/>
</dbReference>
<dbReference type="InterPro" id="IPR019844">
    <property type="entry name" value="CSD_CS"/>
</dbReference>
<dbReference type="GO" id="GO:0043488">
    <property type="term" value="P:regulation of mRNA stability"/>
    <property type="evidence" value="ECO:0007669"/>
    <property type="project" value="TreeGrafter"/>
</dbReference>
<dbReference type="EMBL" id="NJBA01000005">
    <property type="protein sequence ID" value="OWP49968.1"/>
    <property type="molecule type" value="Genomic_DNA"/>
</dbReference>
<dbReference type="FunFam" id="2.40.50.140:FF:000501">
    <property type="entry name" value="Cold shock protein"/>
    <property type="match status" value="1"/>
</dbReference>
<evidence type="ECO:0000259" key="4">
    <source>
        <dbReference type="PROSITE" id="PS51857"/>
    </source>
</evidence>
<keyword evidence="3" id="KW-1133">Transmembrane helix</keyword>
<dbReference type="Gene3D" id="2.40.50.140">
    <property type="entry name" value="Nucleic acid-binding proteins"/>
    <property type="match status" value="1"/>
</dbReference>
<evidence type="ECO:0000256" key="1">
    <source>
        <dbReference type="ARBA" id="ARBA00022553"/>
    </source>
</evidence>
<feature type="domain" description="CSD" evidence="4">
    <location>
        <begin position="4"/>
        <end position="68"/>
    </location>
</feature>
<dbReference type="InterPro" id="IPR002059">
    <property type="entry name" value="CSP_DNA-bd"/>
</dbReference>
<comment type="subcellular location">
    <subcellularLocation>
        <location evidence="2">Cytoplasm</location>
    </subcellularLocation>
</comment>
<sequence length="238" mass="26740">MNVEKNGTISRWDDDKGFGFIRPQAGGKEVFLHISDFRGDRRPEAGDQVCYVEGTGKDGRPRADHARLAGLAIDTPAIRRKPVAAATRERVRSGREVAFPSAPKRSLGKALAVLAVLLALPVIGSVLWLKDSYFVWFLLLYPVFSLLAFLAYWRDKRSAERNDWRTPEQSLHLLELLGGWPGAFLAQQVFRHKTRKLSFQLVFWSIVLLHQLFWVDWLSGGRLLGWIGALMGLAATSA</sequence>
<dbReference type="PANTHER" id="PTHR12962:SF1">
    <property type="entry name" value="COLD SHOCK DOMAIN-CONTAINING PROTEIN CG9705"/>
    <property type="match status" value="1"/>
</dbReference>
<dbReference type="eggNOG" id="COG1278">
    <property type="taxonomic scope" value="Bacteria"/>
</dbReference>
<evidence type="ECO:0000313" key="6">
    <source>
        <dbReference type="Proteomes" id="UP000198145"/>
    </source>
</evidence>
<evidence type="ECO:0000256" key="2">
    <source>
        <dbReference type="RuleBase" id="RU000408"/>
    </source>
</evidence>
<gene>
    <name evidence="5" type="ORF">CEG18_16140</name>
</gene>
<keyword evidence="3" id="KW-0472">Membrane</keyword>
<comment type="caution">
    <text evidence="5">The sequence shown here is derived from an EMBL/GenBank/DDBJ whole genome shotgun (WGS) entry which is preliminary data.</text>
</comment>
<keyword evidence="3" id="KW-0812">Transmembrane</keyword>
<dbReference type="PROSITE" id="PS51857">
    <property type="entry name" value="CSD_2"/>
    <property type="match status" value="1"/>
</dbReference>
<dbReference type="InterPro" id="IPR010718">
    <property type="entry name" value="DUF1294"/>
</dbReference>
<dbReference type="GO" id="GO:0005829">
    <property type="term" value="C:cytosol"/>
    <property type="evidence" value="ECO:0007669"/>
    <property type="project" value="UniProtKB-ARBA"/>
</dbReference>
<protein>
    <submittedName>
        <fullName evidence="5">Cold-shock protein</fullName>
    </submittedName>
</protein>
<dbReference type="InterPro" id="IPR011129">
    <property type="entry name" value="CSD"/>
</dbReference>
<name>A0A246F8K6_PSENT</name>
<reference evidence="5 6" key="1">
    <citation type="submission" date="2017-06" db="EMBL/GenBank/DDBJ databases">
        <title>Draft genome of Pseudomonas nitroreducens DF05.</title>
        <authorList>
            <person name="Iyer R."/>
        </authorList>
    </citation>
    <scope>NUCLEOTIDE SEQUENCE [LARGE SCALE GENOMIC DNA]</scope>
    <source>
        <strain evidence="5 6">DF05</strain>
    </source>
</reference>
<dbReference type="Pfam" id="PF06961">
    <property type="entry name" value="DUF1294"/>
    <property type="match status" value="1"/>
</dbReference>
<dbReference type="PROSITE" id="PS00352">
    <property type="entry name" value="CSD_1"/>
    <property type="match status" value="1"/>
</dbReference>
<dbReference type="AlphaFoldDB" id="A0A246F8K6"/>
<feature type="transmembrane region" description="Helical" evidence="3">
    <location>
        <begin position="110"/>
        <end position="128"/>
    </location>
</feature>
<dbReference type="InterPro" id="IPR052069">
    <property type="entry name" value="Ca-reg_mRNA-binding_domain"/>
</dbReference>